<dbReference type="EMBL" id="UZAJ01003409">
    <property type="protein sequence ID" value="VDO40104.1"/>
    <property type="molecule type" value="Genomic_DNA"/>
</dbReference>
<name>A0A183HAG1_9BILA</name>
<comment type="caution">
    <text evidence="2">Lacks conserved residue(s) required for the propagation of feature annotation.</text>
</comment>
<dbReference type="PANTHER" id="PTHR11532:SF62">
    <property type="entry name" value="CARBOXYPEPTIDASE D"/>
    <property type="match status" value="1"/>
</dbReference>
<dbReference type="PROSITE" id="PS52035">
    <property type="entry name" value="PEPTIDASE_M14"/>
    <property type="match status" value="1"/>
</dbReference>
<dbReference type="Gene3D" id="3.40.630.10">
    <property type="entry name" value="Zn peptidases"/>
    <property type="match status" value="1"/>
</dbReference>
<accession>A0A183HAG1</accession>
<dbReference type="Proteomes" id="UP000267606">
    <property type="component" value="Unassembled WGS sequence"/>
</dbReference>
<keyword evidence="3" id="KW-1133">Transmembrane helix</keyword>
<dbReference type="InterPro" id="IPR050753">
    <property type="entry name" value="Peptidase_M14_domain"/>
</dbReference>
<evidence type="ECO:0000256" key="1">
    <source>
        <dbReference type="ARBA" id="ARBA00005988"/>
    </source>
</evidence>
<dbReference type="PRINTS" id="PR00765">
    <property type="entry name" value="CRBOXYPTASEA"/>
</dbReference>
<keyword evidence="6" id="KW-1185">Reference proteome</keyword>
<proteinExistence type="inferred from homology"/>
<gene>
    <name evidence="5" type="ORF">OFLC_LOCUS4474</name>
</gene>
<evidence type="ECO:0000256" key="2">
    <source>
        <dbReference type="PROSITE-ProRule" id="PRU01379"/>
    </source>
</evidence>
<dbReference type="STRING" id="387005.A0A183HAG1"/>
<reference evidence="5 6" key="2">
    <citation type="submission" date="2018-11" db="EMBL/GenBank/DDBJ databases">
        <authorList>
            <consortium name="Pathogen Informatics"/>
        </authorList>
    </citation>
    <scope>NUCLEOTIDE SEQUENCE [LARGE SCALE GENOMIC DNA]</scope>
</reference>
<sequence>MAFWIFSWNAWIAWVTSIIVTLAIDWDAEIIASPEESQFSYQGPLWTYFGNKSENVSIFHSREYMQKRVGKFKDVDPERISNHNYSFMTSWLKEYSIKYPNITWLYSIGESVRNRTLWVIAISRSPRFRELGIPEIKYVANMHGNEVVGRELMLYLIALLCDNYGKNKYLTNFVNNVRIHIMPSMNPDGYESGIEGDRSGFVVSLCLIITQL</sequence>
<protein>
    <submittedName>
        <fullName evidence="7">Peptidase_M14 domain-containing protein</fullName>
    </submittedName>
</protein>
<dbReference type="AlphaFoldDB" id="A0A183HAG1"/>
<organism evidence="7">
    <name type="scientific">Onchocerca flexuosa</name>
    <dbReference type="NCBI Taxonomy" id="387005"/>
    <lineage>
        <taxon>Eukaryota</taxon>
        <taxon>Metazoa</taxon>
        <taxon>Ecdysozoa</taxon>
        <taxon>Nematoda</taxon>
        <taxon>Chromadorea</taxon>
        <taxon>Rhabditida</taxon>
        <taxon>Spirurina</taxon>
        <taxon>Spiruromorpha</taxon>
        <taxon>Filarioidea</taxon>
        <taxon>Onchocercidae</taxon>
        <taxon>Onchocerca</taxon>
    </lineage>
</organism>
<evidence type="ECO:0000313" key="5">
    <source>
        <dbReference type="EMBL" id="VDO40104.1"/>
    </source>
</evidence>
<dbReference type="GO" id="GO:0004181">
    <property type="term" value="F:metallocarboxypeptidase activity"/>
    <property type="evidence" value="ECO:0007669"/>
    <property type="project" value="InterPro"/>
</dbReference>
<reference evidence="7" key="1">
    <citation type="submission" date="2016-06" db="UniProtKB">
        <authorList>
            <consortium name="WormBaseParasite"/>
        </authorList>
    </citation>
    <scope>IDENTIFICATION</scope>
</reference>
<feature type="domain" description="Peptidase M14" evidence="4">
    <location>
        <begin position="81"/>
        <end position="212"/>
    </location>
</feature>
<dbReference type="InterPro" id="IPR057246">
    <property type="entry name" value="CARBOXYPEPT_ZN_1"/>
</dbReference>
<dbReference type="GO" id="GO:0016485">
    <property type="term" value="P:protein processing"/>
    <property type="evidence" value="ECO:0007669"/>
    <property type="project" value="TreeGrafter"/>
</dbReference>
<evidence type="ECO:0000313" key="6">
    <source>
        <dbReference type="Proteomes" id="UP000267606"/>
    </source>
</evidence>
<dbReference type="GO" id="GO:0008270">
    <property type="term" value="F:zinc ion binding"/>
    <property type="evidence" value="ECO:0007669"/>
    <property type="project" value="InterPro"/>
</dbReference>
<keyword evidence="3" id="KW-0472">Membrane</keyword>
<dbReference type="PANTHER" id="PTHR11532">
    <property type="entry name" value="PROTEASE M14 CARBOXYPEPTIDASE"/>
    <property type="match status" value="1"/>
</dbReference>
<dbReference type="WBParaSite" id="OFLC_0000447201-mRNA-1">
    <property type="protein sequence ID" value="OFLC_0000447201-mRNA-1"/>
    <property type="gene ID" value="OFLC_0000447201"/>
</dbReference>
<evidence type="ECO:0000313" key="7">
    <source>
        <dbReference type="WBParaSite" id="OFLC_0000447201-mRNA-1"/>
    </source>
</evidence>
<dbReference type="Pfam" id="PF00246">
    <property type="entry name" value="Peptidase_M14"/>
    <property type="match status" value="1"/>
</dbReference>
<keyword evidence="3" id="KW-0812">Transmembrane</keyword>
<feature type="transmembrane region" description="Helical" evidence="3">
    <location>
        <begin position="6"/>
        <end position="24"/>
    </location>
</feature>
<dbReference type="PROSITE" id="PS00132">
    <property type="entry name" value="CARBOXYPEPT_ZN_1"/>
    <property type="match status" value="1"/>
</dbReference>
<dbReference type="GO" id="GO:0005615">
    <property type="term" value="C:extracellular space"/>
    <property type="evidence" value="ECO:0007669"/>
    <property type="project" value="TreeGrafter"/>
</dbReference>
<dbReference type="SUPFAM" id="SSF53187">
    <property type="entry name" value="Zn-dependent exopeptidases"/>
    <property type="match status" value="1"/>
</dbReference>
<evidence type="ECO:0000256" key="3">
    <source>
        <dbReference type="SAM" id="Phobius"/>
    </source>
</evidence>
<dbReference type="GO" id="GO:0006518">
    <property type="term" value="P:peptide metabolic process"/>
    <property type="evidence" value="ECO:0007669"/>
    <property type="project" value="TreeGrafter"/>
</dbReference>
<evidence type="ECO:0000259" key="4">
    <source>
        <dbReference type="PROSITE" id="PS52035"/>
    </source>
</evidence>
<comment type="similarity">
    <text evidence="1 2">Belongs to the peptidase M14 family.</text>
</comment>
<dbReference type="InterPro" id="IPR000834">
    <property type="entry name" value="Peptidase_M14"/>
</dbReference>